<protein>
    <submittedName>
        <fullName evidence="1">Phosphatase tensin-type domain-containing protein</fullName>
    </submittedName>
</protein>
<sequence>MAHATVHDSETTSKLSPDGVPGELIDAVLRHLDDDHASLRACTLVSPSWWSFARCHLLQTVVCRPNAPHLSPRHLSAFLSSSPDLIPYIHSLKIVGSQSAESGNEVAVEDVVPLLSALRELKSLSLERVPVFTRARPHDPPIEATPLPGSEPFTIGLCAIDYTDSTDSFFRVLRDCLGPKPIRAILRFASRDDHSSFPAFLDILGPKIIHLSCNLLGFLFDLSVLVAEFDSEDQGYDRNLDSHLDVPPCALVTDLELFLTGSGFADTTTQMALLWGQFSALNELSKFLAPSAPIRRATLRFQRFGPHTRETERMLTDILDPSNWFQCVGWLEGMLLQFRHLETLTCVLCDDTLAEQYGDYLPAVPMPSRVSSVAEVISREEEYTFYESFVKRTFPEFLARGVLQIQRAY</sequence>
<reference evidence="1" key="1">
    <citation type="submission" date="2019-10" db="EMBL/GenBank/DDBJ databases">
        <authorList>
            <person name="Nor Muhammad N."/>
        </authorList>
    </citation>
    <scope>NUCLEOTIDE SEQUENCE</scope>
</reference>
<accession>A0A5K1K393</accession>
<name>A0A5K1K393_9APHY</name>
<evidence type="ECO:0000313" key="1">
    <source>
        <dbReference type="EMBL" id="VWO99221.1"/>
    </source>
</evidence>
<proteinExistence type="predicted"/>
<organism evidence="1">
    <name type="scientific">Ganoderma boninense</name>
    <dbReference type="NCBI Taxonomy" id="34458"/>
    <lineage>
        <taxon>Eukaryota</taxon>
        <taxon>Fungi</taxon>
        <taxon>Dikarya</taxon>
        <taxon>Basidiomycota</taxon>
        <taxon>Agaricomycotina</taxon>
        <taxon>Agaricomycetes</taxon>
        <taxon>Polyporales</taxon>
        <taxon>Polyporaceae</taxon>
        <taxon>Ganoderma</taxon>
    </lineage>
</organism>
<dbReference type="EMBL" id="LR727486">
    <property type="protein sequence ID" value="VWO99221.1"/>
    <property type="molecule type" value="Genomic_DNA"/>
</dbReference>
<gene>
    <name evidence="1" type="primary">I1RM09</name>
</gene>
<dbReference type="AlphaFoldDB" id="A0A5K1K393"/>